<evidence type="ECO:0000256" key="1">
    <source>
        <dbReference type="ARBA" id="ARBA00009437"/>
    </source>
</evidence>
<sequence length="313" mass="34677">MDRLKAAEVFITIVEQGSLSGAAEKLEMSRAMVTRYLSEMEQWAGVRLLNRTTRKLSLTSAGEGVYQQSLQLNAISQMVPVQQELDAKALSGLVRISCSQSIAQSALSVAIAEFMKLYPNMAIDMQISNKSVNLIEERIDLAIRITNQLEPSLIAKPLSTCHSVICASPDFLKGKKYPEKPEDLVLLDCLTYNFFGRSLWVFEKAGMQHSVLVDGPLSANESVFLAEATLQGAGISMQPYYSVADHLSSGALVQLLPEYTPMPLGIYAVYTSRQKMPTALRVVIDYLANWFATSPHWQLLMQQRGKLAGFLFD</sequence>
<dbReference type="SUPFAM" id="SSF46785">
    <property type="entry name" value="Winged helix' DNA-binding domain"/>
    <property type="match status" value="1"/>
</dbReference>
<dbReference type="CDD" id="cd08422">
    <property type="entry name" value="PBP2_CrgA_like"/>
    <property type="match status" value="1"/>
</dbReference>
<dbReference type="InterPro" id="IPR000847">
    <property type="entry name" value="LysR_HTH_N"/>
</dbReference>
<dbReference type="Pfam" id="PF03466">
    <property type="entry name" value="LysR_substrate"/>
    <property type="match status" value="1"/>
</dbReference>
<reference evidence="6 7" key="1">
    <citation type="submission" date="2018-06" db="EMBL/GenBank/DDBJ databases">
        <authorList>
            <consortium name="Pathogen Informatics"/>
            <person name="Doyle S."/>
        </authorList>
    </citation>
    <scope>NUCLEOTIDE SEQUENCE [LARGE SCALE GENOMIC DNA]</scope>
    <source>
        <strain evidence="6 7">NCTC11801</strain>
    </source>
</reference>
<keyword evidence="4" id="KW-0804">Transcription</keyword>
<dbReference type="InterPro" id="IPR005119">
    <property type="entry name" value="LysR_subst-bd"/>
</dbReference>
<comment type="similarity">
    <text evidence="1">Belongs to the LysR transcriptional regulatory family.</text>
</comment>
<name>A0A379FMU3_PRORE</name>
<dbReference type="Proteomes" id="UP000254208">
    <property type="component" value="Unassembled WGS sequence"/>
</dbReference>
<evidence type="ECO:0000256" key="3">
    <source>
        <dbReference type="ARBA" id="ARBA00023125"/>
    </source>
</evidence>
<dbReference type="InterPro" id="IPR036390">
    <property type="entry name" value="WH_DNA-bd_sf"/>
</dbReference>
<dbReference type="FunFam" id="3.40.190.290:FF:000001">
    <property type="entry name" value="Transcriptional regulator, LysR family"/>
    <property type="match status" value="1"/>
</dbReference>
<dbReference type="GO" id="GO:0006351">
    <property type="term" value="P:DNA-templated transcription"/>
    <property type="evidence" value="ECO:0007669"/>
    <property type="project" value="TreeGrafter"/>
</dbReference>
<evidence type="ECO:0000256" key="2">
    <source>
        <dbReference type="ARBA" id="ARBA00023015"/>
    </source>
</evidence>
<gene>
    <name evidence="6" type="primary">dmlR_3</name>
    <name evidence="6" type="ORF">NCTC11801_00991</name>
</gene>
<evidence type="ECO:0000313" key="6">
    <source>
        <dbReference type="EMBL" id="SUC30075.1"/>
    </source>
</evidence>
<dbReference type="GO" id="GO:0003700">
    <property type="term" value="F:DNA-binding transcription factor activity"/>
    <property type="evidence" value="ECO:0007669"/>
    <property type="project" value="InterPro"/>
</dbReference>
<dbReference type="PROSITE" id="PS50931">
    <property type="entry name" value="HTH_LYSR"/>
    <property type="match status" value="1"/>
</dbReference>
<dbReference type="Pfam" id="PF00126">
    <property type="entry name" value="HTH_1"/>
    <property type="match status" value="1"/>
</dbReference>
<evidence type="ECO:0000259" key="5">
    <source>
        <dbReference type="PROSITE" id="PS50931"/>
    </source>
</evidence>
<dbReference type="AlphaFoldDB" id="A0A379FMU3"/>
<keyword evidence="2" id="KW-0805">Transcription regulation</keyword>
<evidence type="ECO:0000313" key="7">
    <source>
        <dbReference type="Proteomes" id="UP000254208"/>
    </source>
</evidence>
<dbReference type="SUPFAM" id="SSF53850">
    <property type="entry name" value="Periplasmic binding protein-like II"/>
    <property type="match status" value="1"/>
</dbReference>
<keyword evidence="3" id="KW-0238">DNA-binding</keyword>
<accession>A0A379FMU3</accession>
<feature type="domain" description="HTH lysR-type" evidence="5">
    <location>
        <begin position="1"/>
        <end position="59"/>
    </location>
</feature>
<dbReference type="PANTHER" id="PTHR30537">
    <property type="entry name" value="HTH-TYPE TRANSCRIPTIONAL REGULATOR"/>
    <property type="match status" value="1"/>
</dbReference>
<proteinExistence type="inferred from homology"/>
<dbReference type="InterPro" id="IPR036388">
    <property type="entry name" value="WH-like_DNA-bd_sf"/>
</dbReference>
<evidence type="ECO:0000256" key="4">
    <source>
        <dbReference type="ARBA" id="ARBA00023163"/>
    </source>
</evidence>
<dbReference type="PANTHER" id="PTHR30537:SF35">
    <property type="entry name" value="TRANSCRIPTIONAL REGULATORY PROTEIN"/>
    <property type="match status" value="1"/>
</dbReference>
<dbReference type="Gene3D" id="1.10.10.10">
    <property type="entry name" value="Winged helix-like DNA-binding domain superfamily/Winged helix DNA-binding domain"/>
    <property type="match status" value="1"/>
</dbReference>
<dbReference type="InterPro" id="IPR058163">
    <property type="entry name" value="LysR-type_TF_proteobact-type"/>
</dbReference>
<protein>
    <submittedName>
        <fullName evidence="6">D-malate degradation protein R</fullName>
    </submittedName>
</protein>
<dbReference type="GO" id="GO:0043565">
    <property type="term" value="F:sequence-specific DNA binding"/>
    <property type="evidence" value="ECO:0007669"/>
    <property type="project" value="TreeGrafter"/>
</dbReference>
<organism evidence="6 7">
    <name type="scientific">Providencia rettgeri</name>
    <dbReference type="NCBI Taxonomy" id="587"/>
    <lineage>
        <taxon>Bacteria</taxon>
        <taxon>Pseudomonadati</taxon>
        <taxon>Pseudomonadota</taxon>
        <taxon>Gammaproteobacteria</taxon>
        <taxon>Enterobacterales</taxon>
        <taxon>Morganellaceae</taxon>
        <taxon>Providencia</taxon>
    </lineage>
</organism>
<dbReference type="EMBL" id="UGTZ01000001">
    <property type="protein sequence ID" value="SUC30075.1"/>
    <property type="molecule type" value="Genomic_DNA"/>
</dbReference>
<dbReference type="Gene3D" id="3.40.190.290">
    <property type="match status" value="1"/>
</dbReference>